<dbReference type="EMBL" id="RKJW01000001">
    <property type="protein sequence ID" value="RPA30033.1"/>
    <property type="molecule type" value="Genomic_DNA"/>
</dbReference>
<gene>
    <name evidence="1" type="ORF">EGT70_01695</name>
</gene>
<organism evidence="1 2">
    <name type="scientific">Burkholderia mallei</name>
    <name type="common">Pseudomonas mallei</name>
    <dbReference type="NCBI Taxonomy" id="13373"/>
    <lineage>
        <taxon>Bacteria</taxon>
        <taxon>Pseudomonadati</taxon>
        <taxon>Pseudomonadota</taxon>
        <taxon>Betaproteobacteria</taxon>
        <taxon>Burkholderiales</taxon>
        <taxon>Burkholderiaceae</taxon>
        <taxon>Burkholderia</taxon>
        <taxon>pseudomallei group</taxon>
    </lineage>
</organism>
<sequence length="75" mass="8317">MALGAWRLALGAWRLALGAWRLALGAWRLALGAWRSALGEWRVIDASGRRRLVGMRRGAPRIGMALAWVARRGPR</sequence>
<dbReference type="AlphaFoldDB" id="A0AAX1XFP2"/>
<protein>
    <submittedName>
        <fullName evidence="1">Uncharacterized protein</fullName>
    </submittedName>
</protein>
<name>A0AAX1XFP2_BURML</name>
<accession>A0AAX1XFP2</accession>
<reference evidence="2" key="1">
    <citation type="submission" date="2018-10" db="EMBL/GenBank/DDBJ databases">
        <title>FDA dAtabase for Regulatory Grade micrObial Sequences (FDA-ARGOS): Supporting development and validation of Infectious Disease Dx tests.</title>
        <authorList>
            <person name="Minogue T."/>
            <person name="Wolcott M."/>
            <person name="Wasieloski L."/>
            <person name="Aguilar W."/>
            <person name="Moore D."/>
            <person name="Jaissle J."/>
            <person name="Tallon L."/>
            <person name="Sadzewicz L."/>
            <person name="Zhao X."/>
            <person name="Vavikolanu K."/>
            <person name="Mehta A."/>
            <person name="Aluvathingal J."/>
            <person name="Nadendla S."/>
            <person name="Yan Y."/>
            <person name="Sichtig H."/>
        </authorList>
    </citation>
    <scope>NUCLEOTIDE SEQUENCE [LARGE SCALE GENOMIC DNA]</scope>
    <source>
        <strain evidence="2">FDAARGOS_588</strain>
    </source>
</reference>
<dbReference type="Proteomes" id="UP000269379">
    <property type="component" value="Unassembled WGS sequence"/>
</dbReference>
<evidence type="ECO:0000313" key="1">
    <source>
        <dbReference type="EMBL" id="RPA30033.1"/>
    </source>
</evidence>
<comment type="caution">
    <text evidence="1">The sequence shown here is derived from an EMBL/GenBank/DDBJ whole genome shotgun (WGS) entry which is preliminary data.</text>
</comment>
<evidence type="ECO:0000313" key="2">
    <source>
        <dbReference type="Proteomes" id="UP000269379"/>
    </source>
</evidence>
<proteinExistence type="predicted"/>